<comment type="pathway">
    <text evidence="1 11">Glycerolipid metabolism; triacylglycerol biosynthesis.</text>
</comment>
<dbReference type="RefSeq" id="WP_327094911.1">
    <property type="nucleotide sequence ID" value="NZ_CP109149.1"/>
</dbReference>
<evidence type="ECO:0000256" key="1">
    <source>
        <dbReference type="ARBA" id="ARBA00004771"/>
    </source>
</evidence>
<dbReference type="Proteomes" id="UP001432062">
    <property type="component" value="Chromosome"/>
</dbReference>
<evidence type="ECO:0000256" key="10">
    <source>
        <dbReference type="ARBA" id="ARBA00048109"/>
    </source>
</evidence>
<feature type="region of interest" description="Disordered" evidence="12">
    <location>
        <begin position="154"/>
        <end position="179"/>
    </location>
</feature>
<dbReference type="NCBIfam" id="TIGR02946">
    <property type="entry name" value="acyl_WS_DGAT"/>
    <property type="match status" value="1"/>
</dbReference>
<feature type="domain" description="O-acyltransferase WSD1-like N-terminal" evidence="13">
    <location>
        <begin position="5"/>
        <end position="259"/>
    </location>
</feature>
<keyword evidence="9 11" id="KW-0012">Acyltransferase</keyword>
<dbReference type="InterPro" id="IPR045034">
    <property type="entry name" value="O-acyltransferase_WSD1-like"/>
</dbReference>
<dbReference type="PANTHER" id="PTHR31650">
    <property type="entry name" value="O-ACYLTRANSFERASE (WSD1-LIKE) FAMILY PROTEIN"/>
    <property type="match status" value="1"/>
</dbReference>
<keyword evidence="8 11" id="KW-0443">Lipid metabolism</keyword>
<dbReference type="InterPro" id="IPR009721">
    <property type="entry name" value="O-acyltransferase_WSD1_C"/>
</dbReference>
<dbReference type="InterPro" id="IPR004255">
    <property type="entry name" value="O-acyltransferase_WSD1_N"/>
</dbReference>
<name>A0ABZ1Z3T6_9NOCA</name>
<dbReference type="InterPro" id="IPR014292">
    <property type="entry name" value="Acyl_transf_WS/DGAT"/>
</dbReference>
<protein>
    <recommendedName>
        <fullName evidence="4 11">Diacylglycerol O-acyltransferase</fullName>
        <ecNumber evidence="4 11">2.3.1.20</ecNumber>
    </recommendedName>
</protein>
<evidence type="ECO:0000256" key="2">
    <source>
        <dbReference type="ARBA" id="ARBA00005189"/>
    </source>
</evidence>
<comment type="catalytic activity">
    <reaction evidence="10 11">
        <text>an acyl-CoA + a 1,2-diacyl-sn-glycerol = a triacyl-sn-glycerol + CoA</text>
        <dbReference type="Rhea" id="RHEA:10868"/>
        <dbReference type="ChEBI" id="CHEBI:17815"/>
        <dbReference type="ChEBI" id="CHEBI:57287"/>
        <dbReference type="ChEBI" id="CHEBI:58342"/>
        <dbReference type="ChEBI" id="CHEBI:64615"/>
        <dbReference type="EC" id="2.3.1.20"/>
    </reaction>
</comment>
<evidence type="ECO:0000256" key="5">
    <source>
        <dbReference type="ARBA" id="ARBA00022516"/>
    </source>
</evidence>
<dbReference type="Pfam" id="PF03007">
    <property type="entry name" value="WS_DGAT_cat"/>
    <property type="match status" value="1"/>
</dbReference>
<evidence type="ECO:0000256" key="9">
    <source>
        <dbReference type="ARBA" id="ARBA00023315"/>
    </source>
</evidence>
<dbReference type="PANTHER" id="PTHR31650:SF1">
    <property type="entry name" value="WAX ESTER SYNTHASE_DIACYLGLYCEROL ACYLTRANSFERASE 4-RELATED"/>
    <property type="match status" value="1"/>
</dbReference>
<accession>A0ABZ1Z3T6</accession>
<comment type="similarity">
    <text evidence="3 11">Belongs to the long-chain O-acyltransferase family.</text>
</comment>
<gene>
    <name evidence="15" type="ORF">OG563_19685</name>
</gene>
<keyword evidence="16" id="KW-1185">Reference proteome</keyword>
<evidence type="ECO:0000313" key="16">
    <source>
        <dbReference type="Proteomes" id="UP001432062"/>
    </source>
</evidence>
<keyword evidence="5 11" id="KW-0444">Lipid biosynthesis</keyword>
<dbReference type="EC" id="2.3.1.20" evidence="4 11"/>
<evidence type="ECO:0000256" key="6">
    <source>
        <dbReference type="ARBA" id="ARBA00022679"/>
    </source>
</evidence>
<evidence type="ECO:0000256" key="7">
    <source>
        <dbReference type="ARBA" id="ARBA00022798"/>
    </source>
</evidence>
<comment type="pathway">
    <text evidence="2">Lipid metabolism.</text>
</comment>
<keyword evidence="7 11" id="KW-0319">Glycerol metabolism</keyword>
<dbReference type="Pfam" id="PF06974">
    <property type="entry name" value="WS_DGAT_C"/>
    <property type="match status" value="1"/>
</dbReference>
<evidence type="ECO:0000256" key="3">
    <source>
        <dbReference type="ARBA" id="ARBA00009587"/>
    </source>
</evidence>
<feature type="domain" description="O-acyltransferase WSD1 C-terminal" evidence="14">
    <location>
        <begin position="302"/>
        <end position="446"/>
    </location>
</feature>
<evidence type="ECO:0000259" key="13">
    <source>
        <dbReference type="Pfam" id="PF03007"/>
    </source>
</evidence>
<evidence type="ECO:0000256" key="11">
    <source>
        <dbReference type="RuleBase" id="RU361241"/>
    </source>
</evidence>
<evidence type="ECO:0000313" key="15">
    <source>
        <dbReference type="EMBL" id="WUV50217.1"/>
    </source>
</evidence>
<evidence type="ECO:0000256" key="4">
    <source>
        <dbReference type="ARBA" id="ARBA00013244"/>
    </source>
</evidence>
<reference evidence="15" key="1">
    <citation type="submission" date="2022-10" db="EMBL/GenBank/DDBJ databases">
        <title>The complete genomes of actinobacterial strains from the NBC collection.</title>
        <authorList>
            <person name="Joergensen T.S."/>
            <person name="Alvarez Arevalo M."/>
            <person name="Sterndorff E.B."/>
            <person name="Faurdal D."/>
            <person name="Vuksanovic O."/>
            <person name="Mourched A.-S."/>
            <person name="Charusanti P."/>
            <person name="Shaw S."/>
            <person name="Blin K."/>
            <person name="Weber T."/>
        </authorList>
    </citation>
    <scope>NUCLEOTIDE SEQUENCE</scope>
    <source>
        <strain evidence="15">NBC_01482</strain>
    </source>
</reference>
<dbReference type="EMBL" id="CP109441">
    <property type="protein sequence ID" value="WUV50217.1"/>
    <property type="molecule type" value="Genomic_DNA"/>
</dbReference>
<evidence type="ECO:0000256" key="12">
    <source>
        <dbReference type="SAM" id="MobiDB-lite"/>
    </source>
</evidence>
<evidence type="ECO:0000256" key="8">
    <source>
        <dbReference type="ARBA" id="ARBA00023098"/>
    </source>
</evidence>
<organism evidence="15 16">
    <name type="scientific">Nocardia vinacea</name>
    <dbReference type="NCBI Taxonomy" id="96468"/>
    <lineage>
        <taxon>Bacteria</taxon>
        <taxon>Bacillati</taxon>
        <taxon>Actinomycetota</taxon>
        <taxon>Actinomycetes</taxon>
        <taxon>Mycobacteriales</taxon>
        <taxon>Nocardiaceae</taxon>
        <taxon>Nocardia</taxon>
    </lineage>
</organism>
<keyword evidence="6 11" id="KW-0808">Transferase</keyword>
<dbReference type="SUPFAM" id="SSF52777">
    <property type="entry name" value="CoA-dependent acyltransferases"/>
    <property type="match status" value="1"/>
</dbReference>
<proteinExistence type="inferred from homology"/>
<sequence>MELISPIDAVFLLAESREHPMHVGSLQLFEAPEDAGPDFARLTHEKLLADNEFHPTFRKRPATWLGAPQLAWTQAEDVELGYHLRRSALPSPGSFDQLLELASDLHSALLDRHRPLWEIHVVEGLNDGRFALYSKMHHALIDGVTAQRVLQRTLTNDPTASETRVPWNLPRSKRKTEPSGSLLGGLARNLLSAANSGPAALRVARAALVQQQLTMPFEAPRSMFNVPIGGARRCAVRSWPLERVKQVKKATGTTVNDVVLAMSAGALRAYLIEQNALPDKPLIAMVPVSLRADEDDSEASGVKVGAILCNLGTDIADPIERLRVVSESMRRSKEVYNSLSPIQTMALSGLMLSPLALTLLPGMLSFTNPPFNIVISNVPGPKEPQYWNGARLDASYPMSIPFDGQAVNITLTTNVDSLDFGLVGCRRSVPRLQSLLDHLEDSLAELEQSAS</sequence>
<evidence type="ECO:0000259" key="14">
    <source>
        <dbReference type="Pfam" id="PF06974"/>
    </source>
</evidence>